<accession>A0A7K1LNW3</accession>
<dbReference type="Gene3D" id="2.30.110.10">
    <property type="entry name" value="Electron Transport, Fmn-binding Protein, Chain A"/>
    <property type="match status" value="1"/>
</dbReference>
<dbReference type="InterPro" id="IPR007396">
    <property type="entry name" value="TR_PAI2-type"/>
</dbReference>
<evidence type="ECO:0000313" key="1">
    <source>
        <dbReference type="EMBL" id="MUP42331.1"/>
    </source>
</evidence>
<protein>
    <submittedName>
        <fullName evidence="1">FMN-binding negative transcriptional regulator</fullName>
    </submittedName>
</protein>
<reference evidence="1 2" key="1">
    <citation type="submission" date="2019-07" db="EMBL/GenBank/DDBJ databases">
        <title>Gramella aestuarii sp. nov., isolated from a tidal flat, and emended description of Gramella echinicola.</title>
        <authorList>
            <person name="Liu L."/>
        </authorList>
    </citation>
    <scope>NUCLEOTIDE SEQUENCE [LARGE SCALE GENOMIC DNA]</scope>
    <source>
        <strain evidence="1 2">BS12</strain>
    </source>
</reference>
<dbReference type="PANTHER" id="PTHR35802:SF1">
    <property type="entry name" value="PROTEASE SYNTHASE AND SPORULATION PROTEIN PAI 2"/>
    <property type="match status" value="1"/>
</dbReference>
<dbReference type="InterPro" id="IPR012349">
    <property type="entry name" value="Split_barrel_FMN-bd"/>
</dbReference>
<dbReference type="Proteomes" id="UP000460416">
    <property type="component" value="Unassembled WGS sequence"/>
</dbReference>
<dbReference type="SUPFAM" id="SSF50475">
    <property type="entry name" value="FMN-binding split barrel"/>
    <property type="match status" value="1"/>
</dbReference>
<keyword evidence="2" id="KW-1185">Reference proteome</keyword>
<evidence type="ECO:0000313" key="2">
    <source>
        <dbReference type="Proteomes" id="UP000460416"/>
    </source>
</evidence>
<gene>
    <name evidence="1" type="ORF">FLP08_07085</name>
</gene>
<name>A0A7K1LNW3_9FLAO</name>
<organism evidence="1 2">
    <name type="scientific">Christiangramia aestuarii</name>
    <dbReference type="NCBI Taxonomy" id="1028746"/>
    <lineage>
        <taxon>Bacteria</taxon>
        <taxon>Pseudomonadati</taxon>
        <taxon>Bacteroidota</taxon>
        <taxon>Flavobacteriia</taxon>
        <taxon>Flavobacteriales</taxon>
        <taxon>Flavobacteriaceae</taxon>
        <taxon>Christiangramia</taxon>
    </lineage>
</organism>
<dbReference type="Pfam" id="PF04299">
    <property type="entry name" value="FMN_bind_2"/>
    <property type="match status" value="1"/>
</dbReference>
<comment type="caution">
    <text evidence="1">The sequence shown here is derived from an EMBL/GenBank/DDBJ whole genome shotgun (WGS) entry which is preliminary data.</text>
</comment>
<dbReference type="RefSeq" id="WP_156275393.1">
    <property type="nucleotide sequence ID" value="NZ_BAABGI010000001.1"/>
</dbReference>
<dbReference type="PANTHER" id="PTHR35802">
    <property type="entry name" value="PROTEASE SYNTHASE AND SPORULATION PROTEIN PAI 2"/>
    <property type="match status" value="1"/>
</dbReference>
<dbReference type="OrthoDB" id="9794948at2"/>
<dbReference type="AlphaFoldDB" id="A0A7K1LNW3"/>
<dbReference type="PIRSF" id="PIRSF010372">
    <property type="entry name" value="PaiB"/>
    <property type="match status" value="1"/>
</dbReference>
<sequence>MYRPRKYVKDEIEFVFPFIQEHPFATFIVEGSSLMATHIPVLIEGDHKKWKLYSHIANHNKQRESLKNGAEALVIFHGPQAYISSSWYQEKDISTWDYSAVHLNAKIRLQTPQELGVSLEKLVARFESSQQQPLLYGDIPEKMLQEHLPLITGFWLDPYKVEGIAKLHQSYPRHDVENVIEKLENSENPMDRKLAKEMRRENKL</sequence>
<proteinExistence type="predicted"/>
<dbReference type="EMBL" id="VJVW01000002">
    <property type="protein sequence ID" value="MUP42331.1"/>
    <property type="molecule type" value="Genomic_DNA"/>
</dbReference>